<feature type="compositionally biased region" description="Low complexity" evidence="2">
    <location>
        <begin position="161"/>
        <end position="175"/>
    </location>
</feature>
<accession>A0A550CGV4</accession>
<feature type="region of interest" description="Disordered" evidence="2">
    <location>
        <begin position="244"/>
        <end position="404"/>
    </location>
</feature>
<reference evidence="3 4" key="1">
    <citation type="journal article" date="2019" name="New Phytol.">
        <title>Comparative genomics reveals unique wood-decay strategies and fruiting body development in the Schizophyllaceae.</title>
        <authorList>
            <person name="Almasi E."/>
            <person name="Sahu N."/>
            <person name="Krizsan K."/>
            <person name="Balint B."/>
            <person name="Kovacs G.M."/>
            <person name="Kiss B."/>
            <person name="Cseklye J."/>
            <person name="Drula E."/>
            <person name="Henrissat B."/>
            <person name="Nagy I."/>
            <person name="Chovatia M."/>
            <person name="Adam C."/>
            <person name="LaButti K."/>
            <person name="Lipzen A."/>
            <person name="Riley R."/>
            <person name="Grigoriev I.V."/>
            <person name="Nagy L.G."/>
        </authorList>
    </citation>
    <scope>NUCLEOTIDE SEQUENCE [LARGE SCALE GENOMIC DNA]</scope>
    <source>
        <strain evidence="3 4">NL-1724</strain>
    </source>
</reference>
<comment type="caution">
    <text evidence="3">The sequence shown here is derived from an EMBL/GenBank/DDBJ whole genome shotgun (WGS) entry which is preliminary data.</text>
</comment>
<gene>
    <name evidence="3" type="ORF">BD626DRAFT_568639</name>
</gene>
<evidence type="ECO:0000313" key="3">
    <source>
        <dbReference type="EMBL" id="TRM64038.1"/>
    </source>
</evidence>
<evidence type="ECO:0000313" key="4">
    <source>
        <dbReference type="Proteomes" id="UP000320762"/>
    </source>
</evidence>
<evidence type="ECO:0000256" key="2">
    <source>
        <dbReference type="SAM" id="MobiDB-lite"/>
    </source>
</evidence>
<dbReference type="OrthoDB" id="3042343at2759"/>
<organism evidence="3 4">
    <name type="scientific">Schizophyllum amplum</name>
    <dbReference type="NCBI Taxonomy" id="97359"/>
    <lineage>
        <taxon>Eukaryota</taxon>
        <taxon>Fungi</taxon>
        <taxon>Dikarya</taxon>
        <taxon>Basidiomycota</taxon>
        <taxon>Agaricomycotina</taxon>
        <taxon>Agaricomycetes</taxon>
        <taxon>Agaricomycetidae</taxon>
        <taxon>Agaricales</taxon>
        <taxon>Schizophyllaceae</taxon>
        <taxon>Schizophyllum</taxon>
    </lineage>
</organism>
<sequence>MPRPVPPVLPEAFAMIEREWHRLSEAEENVRAEFADELRDARRERDDAIKALYAAQMERTTDQQDLKAQCDKYREELEACRGQLQKSQDICAKQATYITDLKAQWQNWQGHIARVEQERDKMDKKCAELRNQLKEALYEEDDYTTYAGATPRRTLRENNHSSTSSATTKRASTSSQPAKSRHPSPIPFDSISIDLAKTPAPPKTPRAVKTPRKTPAPVDPMPVERRALPEASAHIDLAALNATGHRRKRMRSPPPPEAPRQQVLIRRVHAVVPVKAEETDTEDLADDRYAQDEEEPAPPAKRRLKRGARITSEDEEENVMAPAARKSRHGRSTSRSRHGRSAPPTEDEGDDEDELAPLSGPVPTKHNDPRLRRVPGSPAAMAKKRRPTATKPAAAAPAKRRAGH</sequence>
<dbReference type="EMBL" id="VDMD01000008">
    <property type="protein sequence ID" value="TRM64038.1"/>
    <property type="molecule type" value="Genomic_DNA"/>
</dbReference>
<name>A0A550CGV4_9AGAR</name>
<dbReference type="Proteomes" id="UP000320762">
    <property type="component" value="Unassembled WGS sequence"/>
</dbReference>
<feature type="compositionally biased region" description="Basic residues" evidence="2">
    <location>
        <begin position="325"/>
        <end position="340"/>
    </location>
</feature>
<feature type="region of interest" description="Disordered" evidence="2">
    <location>
        <begin position="148"/>
        <end position="221"/>
    </location>
</feature>
<keyword evidence="1" id="KW-0175">Coiled coil</keyword>
<proteinExistence type="predicted"/>
<feature type="compositionally biased region" description="Acidic residues" evidence="2">
    <location>
        <begin position="345"/>
        <end position="355"/>
    </location>
</feature>
<protein>
    <submittedName>
        <fullName evidence="3">Uncharacterized protein</fullName>
    </submittedName>
</protein>
<keyword evidence="4" id="KW-1185">Reference proteome</keyword>
<dbReference type="AlphaFoldDB" id="A0A550CGV4"/>
<feature type="coiled-coil region" evidence="1">
    <location>
        <begin position="24"/>
        <end position="139"/>
    </location>
</feature>
<evidence type="ECO:0000256" key="1">
    <source>
        <dbReference type="SAM" id="Coils"/>
    </source>
</evidence>